<evidence type="ECO:0000313" key="3">
    <source>
        <dbReference type="EMBL" id="AVO37004.1"/>
    </source>
</evidence>
<name>A0A2S0MM95_9RHOB</name>
<feature type="chain" id="PRO_5015589652" evidence="1">
    <location>
        <begin position="22"/>
        <end position="523"/>
    </location>
</feature>
<dbReference type="EMBL" id="CP027665">
    <property type="protein sequence ID" value="AVO37004.1"/>
    <property type="molecule type" value="Genomic_DNA"/>
</dbReference>
<protein>
    <submittedName>
        <fullName evidence="3">Formylglycine-generating enzyme family protein</fullName>
    </submittedName>
</protein>
<reference evidence="4" key="1">
    <citation type="submission" date="2018-03" db="EMBL/GenBank/DDBJ databases">
        <title>Genomic analysis of the strain SH-1 isolated from shrimp intestine.</title>
        <authorList>
            <person name="Kim Y.-S."/>
            <person name="Kim S.-E."/>
            <person name="Kim K.-H."/>
        </authorList>
    </citation>
    <scope>NUCLEOTIDE SEQUENCE [LARGE SCALE GENOMIC DNA]</scope>
    <source>
        <strain evidence="4">SH-1</strain>
    </source>
</reference>
<evidence type="ECO:0000256" key="1">
    <source>
        <dbReference type="SAM" id="SignalP"/>
    </source>
</evidence>
<dbReference type="PANTHER" id="PTHR23150:SF19">
    <property type="entry name" value="FORMYLGLYCINE-GENERATING ENZYME"/>
    <property type="match status" value="1"/>
</dbReference>
<keyword evidence="4" id="KW-1185">Reference proteome</keyword>
<evidence type="ECO:0000259" key="2">
    <source>
        <dbReference type="Pfam" id="PF03781"/>
    </source>
</evidence>
<dbReference type="Gene3D" id="3.90.1580.10">
    <property type="entry name" value="paralog of FGE (formylglycine-generating enzyme)"/>
    <property type="match status" value="1"/>
</dbReference>
<gene>
    <name evidence="3" type="ORF">C6Y53_04330</name>
</gene>
<sequence>MVRALPVLLGCFALIATIARADDPEPWPRDLIDPGADRTPADLLLPMPCGAEMAFQKVTVPVDAADPLADRRVRMGQSLGDTGYADYLRPAFLRGGFSDPSSGSTYYYIARYELTAGQYRALRGDCAAPSRADRLAKGGLNWFEAVDLARLYSQWLLANAGDAVPREDGTAAFLRLPTEAEWEYATRGGARVDATVFSGPTFFGDGDLRNYARFQAPGSARGRLGPVGLRDPNPLGLYDVYGNAEELMLEPFRVNAIGRAGGQVGGVVTRGGSVFSTAAEIYSAQRREYPPYDPSTGAALSADTFGLRLVLATPIATSDARVRSLQRRWQDLADGATRAADRDIAPEALLAGLIAAETDPRRRQALTGLQLELRRSRDRAQSAVQQSVSATLMAGAVFVQSINEYAGAIAAKASNIRMLVWLQRSGDRNEIFARQLRKHIDELEDLRQFQSNSLLSLRAALDTLATGAKQSDLDVAYAVLREELTLSDRGDLLGLLNRFWADLTAYRDRPDMEGADLLELALD</sequence>
<accession>A0A2S0MM95</accession>
<dbReference type="GO" id="GO:0120147">
    <property type="term" value="F:formylglycine-generating oxidase activity"/>
    <property type="evidence" value="ECO:0007669"/>
    <property type="project" value="TreeGrafter"/>
</dbReference>
<dbReference type="InterPro" id="IPR051043">
    <property type="entry name" value="Sulfatase_Mod_Factor_Kinase"/>
</dbReference>
<dbReference type="AlphaFoldDB" id="A0A2S0MM95"/>
<feature type="domain" description="Sulfatase-modifying factor enzyme-like" evidence="2">
    <location>
        <begin position="140"/>
        <end position="310"/>
    </location>
</feature>
<proteinExistence type="predicted"/>
<dbReference type="RefSeq" id="WP_106471318.1">
    <property type="nucleotide sequence ID" value="NZ_CP027665.1"/>
</dbReference>
<dbReference type="KEGG" id="thas:C6Y53_04330"/>
<dbReference type="Proteomes" id="UP000237655">
    <property type="component" value="Chromosome"/>
</dbReference>
<dbReference type="Pfam" id="PF03781">
    <property type="entry name" value="FGE-sulfatase"/>
    <property type="match status" value="1"/>
</dbReference>
<dbReference type="InterPro" id="IPR005532">
    <property type="entry name" value="SUMF_dom"/>
</dbReference>
<dbReference type="SUPFAM" id="SSF56436">
    <property type="entry name" value="C-type lectin-like"/>
    <property type="match status" value="1"/>
</dbReference>
<dbReference type="InterPro" id="IPR016187">
    <property type="entry name" value="CTDL_fold"/>
</dbReference>
<dbReference type="InterPro" id="IPR042095">
    <property type="entry name" value="SUMF_sf"/>
</dbReference>
<keyword evidence="1" id="KW-0732">Signal</keyword>
<evidence type="ECO:0000313" key="4">
    <source>
        <dbReference type="Proteomes" id="UP000237655"/>
    </source>
</evidence>
<organism evidence="3 4">
    <name type="scientific">Pukyongiella litopenaei</name>
    <dbReference type="NCBI Taxonomy" id="2605946"/>
    <lineage>
        <taxon>Bacteria</taxon>
        <taxon>Pseudomonadati</taxon>
        <taxon>Pseudomonadota</taxon>
        <taxon>Alphaproteobacteria</taxon>
        <taxon>Rhodobacterales</taxon>
        <taxon>Paracoccaceae</taxon>
        <taxon>Pukyongiella</taxon>
    </lineage>
</organism>
<feature type="signal peptide" evidence="1">
    <location>
        <begin position="1"/>
        <end position="21"/>
    </location>
</feature>
<dbReference type="PANTHER" id="PTHR23150">
    <property type="entry name" value="SULFATASE MODIFYING FACTOR 1, 2"/>
    <property type="match status" value="1"/>
</dbReference>